<feature type="domain" description="Penicillin-binding protein dimerisation" evidence="6">
    <location>
        <begin position="74"/>
        <end position="186"/>
    </location>
</feature>
<evidence type="ECO:0000256" key="4">
    <source>
        <dbReference type="SAM" id="Phobius"/>
    </source>
</evidence>
<dbReference type="Pfam" id="PF03717">
    <property type="entry name" value="PBP_dimer"/>
    <property type="match status" value="1"/>
</dbReference>
<evidence type="ECO:0000313" key="8">
    <source>
        <dbReference type="Proteomes" id="UP000598467"/>
    </source>
</evidence>
<accession>A0A926P4M8</accession>
<name>A0A926P4M8_9HYPH</name>
<dbReference type="Gene3D" id="3.90.1310.10">
    <property type="entry name" value="Penicillin-binding protein 2a (Domain 2)"/>
    <property type="match status" value="1"/>
</dbReference>
<comment type="caution">
    <text evidence="7">The sequence shown here is derived from an EMBL/GenBank/DDBJ whole genome shotgun (WGS) entry which is preliminary data.</text>
</comment>
<protein>
    <submittedName>
        <fullName evidence="7">Penicillin-binding protein 2</fullName>
    </submittedName>
</protein>
<keyword evidence="2" id="KW-0378">Hydrolase</keyword>
<dbReference type="RefSeq" id="WP_190292208.1">
    <property type="nucleotide sequence ID" value="NZ_JABFCZ010000015.1"/>
</dbReference>
<evidence type="ECO:0000256" key="2">
    <source>
        <dbReference type="ARBA" id="ARBA00022645"/>
    </source>
</evidence>
<evidence type="ECO:0000259" key="6">
    <source>
        <dbReference type="Pfam" id="PF03717"/>
    </source>
</evidence>
<feature type="domain" description="Penicillin-binding protein transpeptidase" evidence="5">
    <location>
        <begin position="249"/>
        <end position="533"/>
    </location>
</feature>
<feature type="transmembrane region" description="Helical" evidence="4">
    <location>
        <begin position="34"/>
        <end position="54"/>
    </location>
</feature>
<evidence type="ECO:0000256" key="3">
    <source>
        <dbReference type="ARBA" id="ARBA00023136"/>
    </source>
</evidence>
<sequence length="570" mass="62026">MAVTHDTGSILQFRRAKPRPVHGSVSSSAVKSRVYLAMLAFAAVYLMIGGRLVFLAEMDETDSPALISAQDSVAASRPDLLDRNGEILATDIKTASLYAEPRRVLDVDEAVEGLTSVLPDLDPAVVRRRLESRAGFAWLKRELTPDQAEKIHNLGLPGIKFLPENKRFYPGGPTAGHIVGSVNVDNQGLTGIEKYIDDEWLADLQKFGFASDRPMEPVRLSVDLRVQHVVRDELVKAMERYQAIAAIGIVLDVKTGEVVAMSSLPDYDPNDRSEALDKNRLNRATGGVYEMGSVFKTFTAAMALDSGKVSINDSFDASRPIRAAGRTIHDFHGKNRILSVPEIFIYSSNIGTAKMMLATGIDRQKEFLGRLGFLERPHTELPENAAPLLPPKWTELAAMTISFGHGISVTPMQTAVAAAALVNGGTLLPPTFFPRSADQVKALGKRVVSEKTSRIMRYLFRLNVLSGSGRHADVPGYTVGGKTGTAEKVENGVYVSNKRRNSFLSAFPMDDPRYVVLVVVDEPKPEKGKSIATAGMNAAPTVAAIIRRAAPMLGVMPRFGEGEQPIEISY</sequence>
<dbReference type="GO" id="GO:0005886">
    <property type="term" value="C:plasma membrane"/>
    <property type="evidence" value="ECO:0007669"/>
    <property type="project" value="TreeGrafter"/>
</dbReference>
<keyword evidence="4" id="KW-1133">Transmembrane helix</keyword>
<gene>
    <name evidence="7" type="ORF">HK439_14380</name>
</gene>
<dbReference type="PANTHER" id="PTHR30627">
    <property type="entry name" value="PEPTIDOGLYCAN D,D-TRANSPEPTIDASE"/>
    <property type="match status" value="1"/>
</dbReference>
<dbReference type="InterPro" id="IPR036138">
    <property type="entry name" value="PBP_dimer_sf"/>
</dbReference>
<dbReference type="Proteomes" id="UP000598467">
    <property type="component" value="Unassembled WGS sequence"/>
</dbReference>
<dbReference type="InterPro" id="IPR005311">
    <property type="entry name" value="PBP_dimer"/>
</dbReference>
<keyword evidence="4" id="KW-0812">Transmembrane</keyword>
<evidence type="ECO:0000313" key="7">
    <source>
        <dbReference type="EMBL" id="MBD1547451.1"/>
    </source>
</evidence>
<dbReference type="GO" id="GO:0004180">
    <property type="term" value="F:carboxypeptidase activity"/>
    <property type="evidence" value="ECO:0007669"/>
    <property type="project" value="UniProtKB-KW"/>
</dbReference>
<reference evidence="7" key="1">
    <citation type="submission" date="2020-05" db="EMBL/GenBank/DDBJ databases">
        <title>Identification of trans-AT polyketide cluster in two marine bacteria, producers of a novel glutaramide-containing polyketide sesbanimide D and analogs.</title>
        <authorList>
            <person name="Kacar D."/>
            <person name="Rodriguez P."/>
            <person name="Canedo L."/>
            <person name="Gonzalez E."/>
            <person name="Galan B."/>
            <person name="De La Calle F."/>
            <person name="Garcia J.L."/>
        </authorList>
    </citation>
    <scope>NUCLEOTIDE SEQUENCE</scope>
    <source>
        <strain evidence="7">PHM038</strain>
    </source>
</reference>
<dbReference type="Pfam" id="PF00905">
    <property type="entry name" value="Transpeptidase"/>
    <property type="match status" value="1"/>
</dbReference>
<dbReference type="GO" id="GO:0008658">
    <property type="term" value="F:penicillin binding"/>
    <property type="evidence" value="ECO:0007669"/>
    <property type="project" value="InterPro"/>
</dbReference>
<comment type="subcellular location">
    <subcellularLocation>
        <location evidence="1">Membrane</location>
    </subcellularLocation>
</comment>
<evidence type="ECO:0000256" key="1">
    <source>
        <dbReference type="ARBA" id="ARBA00004370"/>
    </source>
</evidence>
<proteinExistence type="predicted"/>
<dbReference type="Gene3D" id="3.30.450.330">
    <property type="match status" value="1"/>
</dbReference>
<dbReference type="SUPFAM" id="SSF56601">
    <property type="entry name" value="beta-lactamase/transpeptidase-like"/>
    <property type="match status" value="1"/>
</dbReference>
<dbReference type="InterPro" id="IPR012338">
    <property type="entry name" value="Beta-lactam/transpept-like"/>
</dbReference>
<dbReference type="Gene3D" id="3.40.710.10">
    <property type="entry name" value="DD-peptidase/beta-lactamase superfamily"/>
    <property type="match status" value="1"/>
</dbReference>
<dbReference type="AlphaFoldDB" id="A0A926P4M8"/>
<evidence type="ECO:0000259" key="5">
    <source>
        <dbReference type="Pfam" id="PF00905"/>
    </source>
</evidence>
<dbReference type="EMBL" id="JABFCZ010000015">
    <property type="protein sequence ID" value="MBD1547451.1"/>
    <property type="molecule type" value="Genomic_DNA"/>
</dbReference>
<dbReference type="InterPro" id="IPR001460">
    <property type="entry name" value="PCN-bd_Tpept"/>
</dbReference>
<keyword evidence="2" id="KW-0645">Protease</keyword>
<organism evidence="7 8">
    <name type="scientific">Roseibium aggregatum</name>
    <dbReference type="NCBI Taxonomy" id="187304"/>
    <lineage>
        <taxon>Bacteria</taxon>
        <taxon>Pseudomonadati</taxon>
        <taxon>Pseudomonadota</taxon>
        <taxon>Alphaproteobacteria</taxon>
        <taxon>Hyphomicrobiales</taxon>
        <taxon>Stappiaceae</taxon>
        <taxon>Roseibium</taxon>
    </lineage>
</organism>
<dbReference type="PANTHER" id="PTHR30627:SF1">
    <property type="entry name" value="PEPTIDOGLYCAN D,D-TRANSPEPTIDASE FTSI"/>
    <property type="match status" value="1"/>
</dbReference>
<keyword evidence="3 4" id="KW-0472">Membrane</keyword>
<dbReference type="InterPro" id="IPR050515">
    <property type="entry name" value="Beta-lactam/transpept"/>
</dbReference>
<keyword evidence="2" id="KW-0121">Carboxypeptidase</keyword>
<dbReference type="SUPFAM" id="SSF56519">
    <property type="entry name" value="Penicillin binding protein dimerisation domain"/>
    <property type="match status" value="1"/>
</dbReference>
<dbReference type="GO" id="GO:0071555">
    <property type="term" value="P:cell wall organization"/>
    <property type="evidence" value="ECO:0007669"/>
    <property type="project" value="TreeGrafter"/>
</dbReference>